<dbReference type="AlphaFoldDB" id="A0A3N9XE28"/>
<dbReference type="PROSITE" id="PS50977">
    <property type="entry name" value="HTH_TETR_2"/>
    <property type="match status" value="1"/>
</dbReference>
<accession>A0A3N9XE28</accession>
<evidence type="ECO:0000313" key="5">
    <source>
        <dbReference type="EMBL" id="RQX11414.1"/>
    </source>
</evidence>
<dbReference type="Proteomes" id="UP000614915">
    <property type="component" value="Unassembled WGS sequence"/>
</dbReference>
<organism evidence="5 6">
    <name type="scientific">Micromonospora ureilytica</name>
    <dbReference type="NCBI Taxonomy" id="709868"/>
    <lineage>
        <taxon>Bacteria</taxon>
        <taxon>Bacillati</taxon>
        <taxon>Actinomycetota</taxon>
        <taxon>Actinomycetes</taxon>
        <taxon>Micromonosporales</taxon>
        <taxon>Micromonosporaceae</taxon>
        <taxon>Micromonospora</taxon>
    </lineage>
</organism>
<dbReference type="Pfam" id="PF00440">
    <property type="entry name" value="TetR_N"/>
    <property type="match status" value="1"/>
</dbReference>
<dbReference type="InterPro" id="IPR050109">
    <property type="entry name" value="HTH-type_TetR-like_transc_reg"/>
</dbReference>
<proteinExistence type="predicted"/>
<evidence type="ECO:0000313" key="7">
    <source>
        <dbReference type="Proteomes" id="UP000614915"/>
    </source>
</evidence>
<keyword evidence="1 2" id="KW-0238">DNA-binding</keyword>
<evidence type="ECO:0000259" key="3">
    <source>
        <dbReference type="PROSITE" id="PS50977"/>
    </source>
</evidence>
<dbReference type="InterPro" id="IPR041678">
    <property type="entry name" value="TetR_C_16"/>
</dbReference>
<evidence type="ECO:0000313" key="4">
    <source>
        <dbReference type="EMBL" id="MBG6064677.1"/>
    </source>
</evidence>
<evidence type="ECO:0000256" key="1">
    <source>
        <dbReference type="ARBA" id="ARBA00023125"/>
    </source>
</evidence>
<dbReference type="Pfam" id="PF17920">
    <property type="entry name" value="TetR_C_16"/>
    <property type="match status" value="1"/>
</dbReference>
<reference evidence="4 7" key="2">
    <citation type="submission" date="2020-11" db="EMBL/GenBank/DDBJ databases">
        <title>Sequencing the genomes of 1000 actinobacteria strains.</title>
        <authorList>
            <person name="Klenk H.-P."/>
        </authorList>
    </citation>
    <scope>NUCLEOTIDE SEQUENCE [LARGE SCALE GENOMIC DNA]</scope>
    <source>
        <strain evidence="4 7">DSM 101692</strain>
    </source>
</reference>
<dbReference type="SUPFAM" id="SSF46689">
    <property type="entry name" value="Homeodomain-like"/>
    <property type="match status" value="1"/>
</dbReference>
<dbReference type="EMBL" id="JADOTX010000001">
    <property type="protein sequence ID" value="MBG6064677.1"/>
    <property type="molecule type" value="Genomic_DNA"/>
</dbReference>
<protein>
    <submittedName>
        <fullName evidence="4">AcrR family transcriptional regulator</fullName>
    </submittedName>
</protein>
<dbReference type="GO" id="GO:0003700">
    <property type="term" value="F:DNA-binding transcription factor activity"/>
    <property type="evidence" value="ECO:0007669"/>
    <property type="project" value="TreeGrafter"/>
</dbReference>
<sequence length="196" mass="21731">MTTQQGFDGGTGIRQAILDVTRREISECGLTGVSIRSVARRVGVDPRLVRHYYGSKEQLLRQAVQVEGNPVELAEHLLSGSRRRLGRATATALLTHWDSPRTTITYRARLSASLTSDEIAGLMRDEFVRTFFGTLAEGVSPDRHELRAALAASQVIGLALCRYLIDGTELSRHDRDDLARLMGRTIQHYLTADLAE</sequence>
<feature type="DNA-binding region" description="H-T-H motif" evidence="2">
    <location>
        <begin position="34"/>
        <end position="53"/>
    </location>
</feature>
<dbReference type="InterPro" id="IPR036271">
    <property type="entry name" value="Tet_transcr_reg_TetR-rel_C_sf"/>
</dbReference>
<dbReference type="GO" id="GO:0000976">
    <property type="term" value="F:transcription cis-regulatory region binding"/>
    <property type="evidence" value="ECO:0007669"/>
    <property type="project" value="TreeGrafter"/>
</dbReference>
<dbReference type="EMBL" id="QDGB01000371">
    <property type="protein sequence ID" value="RQX11414.1"/>
    <property type="molecule type" value="Genomic_DNA"/>
</dbReference>
<dbReference type="Gene3D" id="1.10.357.10">
    <property type="entry name" value="Tetracycline Repressor, domain 2"/>
    <property type="match status" value="1"/>
</dbReference>
<evidence type="ECO:0000256" key="2">
    <source>
        <dbReference type="PROSITE-ProRule" id="PRU00335"/>
    </source>
</evidence>
<feature type="domain" description="HTH tetR-type" evidence="3">
    <location>
        <begin position="11"/>
        <end position="71"/>
    </location>
</feature>
<comment type="caution">
    <text evidence="5">The sequence shown here is derived from an EMBL/GenBank/DDBJ whole genome shotgun (WGS) entry which is preliminary data.</text>
</comment>
<name>A0A3N9XE28_9ACTN</name>
<dbReference type="RefSeq" id="WP_124822745.1">
    <property type="nucleotide sequence ID" value="NZ_CP108567.1"/>
</dbReference>
<gene>
    <name evidence="5" type="ORF">DDE19_30735</name>
    <name evidence="4" type="ORF">IW248_000964</name>
</gene>
<dbReference type="PANTHER" id="PTHR30055">
    <property type="entry name" value="HTH-TYPE TRANSCRIPTIONAL REGULATOR RUTR"/>
    <property type="match status" value="1"/>
</dbReference>
<evidence type="ECO:0000313" key="6">
    <source>
        <dbReference type="Proteomes" id="UP000278981"/>
    </source>
</evidence>
<reference evidence="5 6" key="1">
    <citation type="submission" date="2018-04" db="EMBL/GenBank/DDBJ databases">
        <title>Micromonosporas from Atacama Desert.</title>
        <authorList>
            <person name="Carro L."/>
            <person name="Klenk H.-P."/>
            <person name="Goodfellow M."/>
        </authorList>
    </citation>
    <scope>NUCLEOTIDE SEQUENCE [LARGE SCALE GENOMIC DNA]</scope>
    <source>
        <strain evidence="5 6">LB19</strain>
    </source>
</reference>
<dbReference type="Proteomes" id="UP000278981">
    <property type="component" value="Unassembled WGS sequence"/>
</dbReference>
<dbReference type="Gene3D" id="1.10.10.60">
    <property type="entry name" value="Homeodomain-like"/>
    <property type="match status" value="1"/>
</dbReference>
<dbReference type="InterPro" id="IPR009057">
    <property type="entry name" value="Homeodomain-like_sf"/>
</dbReference>
<dbReference type="PANTHER" id="PTHR30055:SF235">
    <property type="entry name" value="TRANSCRIPTIONAL REGULATORY PROTEIN"/>
    <property type="match status" value="1"/>
</dbReference>
<keyword evidence="7" id="KW-1185">Reference proteome</keyword>
<dbReference type="OrthoDB" id="3210235at2"/>
<dbReference type="SUPFAM" id="SSF48498">
    <property type="entry name" value="Tetracyclin repressor-like, C-terminal domain"/>
    <property type="match status" value="1"/>
</dbReference>
<dbReference type="InterPro" id="IPR001647">
    <property type="entry name" value="HTH_TetR"/>
</dbReference>